<feature type="compositionally biased region" description="Acidic residues" evidence="2">
    <location>
        <begin position="802"/>
        <end position="823"/>
    </location>
</feature>
<feature type="compositionally biased region" description="Basic and acidic residues" evidence="2">
    <location>
        <begin position="570"/>
        <end position="582"/>
    </location>
</feature>
<dbReference type="EMBL" id="CAJHIA010000011">
    <property type="protein sequence ID" value="CAD6443739.1"/>
    <property type="molecule type" value="Genomic_DNA"/>
</dbReference>
<feature type="region of interest" description="Disordered" evidence="2">
    <location>
        <begin position="68"/>
        <end position="181"/>
    </location>
</feature>
<name>A0A8H2VT34_9HELO</name>
<keyword evidence="4" id="KW-1185">Reference proteome</keyword>
<feature type="compositionally biased region" description="Basic and acidic residues" evidence="2">
    <location>
        <begin position="827"/>
        <end position="848"/>
    </location>
</feature>
<feature type="region of interest" description="Disordered" evidence="2">
    <location>
        <begin position="770"/>
        <end position="848"/>
    </location>
</feature>
<accession>A0A8H2VT34</accession>
<evidence type="ECO:0000313" key="4">
    <source>
        <dbReference type="Proteomes" id="UP000624404"/>
    </source>
</evidence>
<feature type="compositionally biased region" description="Basic and acidic residues" evidence="2">
    <location>
        <begin position="1251"/>
        <end position="1260"/>
    </location>
</feature>
<sequence length="1356" mass="152521">MPDWSLEEDVVLFAWLDFYNKHGGDHLATIKQKIMEATGKCRTKNAVRCRLRFIEWKYRQLQVQVPARKSTPVKTRIVPASKTTQQAQDEASHVRKRSSQEAGEDIARKKRRLEETTGTTPLEKQDKKSEMGLPRPFSTAERPKSHLPKAKSPAKAAVSNVHKEPKISLSSKAHSENRSNDEVVKLGHRKHVKEKSLENIKESYRRDLQRKEAEIIAIRDHWDSDLLELHGRIGKLQQTKLELESKASNLEAADIVTIDTAMNEIRLELEAMTEIQDFRRMHRPKEWFDGNLTHLVNSAFTSLEGSNHGGWVELRLFDVGAFKEHMKQPYFKDLLKRTTKQLSCRLSRTLSPLFGKGLENLGHDFSFHTWGEESESWKERQYHFERLSGTALELKSGSVITDDNYTFEFSSNQAYSNKPFDEPDVPEGSCPSHKMQIMLQPKGDLVEISATSDTDNEDSEQNILHPAETHVSEATHKSRPAVIEIPIQSKRILQLPAQAPDMPSKYKPKHHTWQFEKSNSSLSVTRGRERAPSAVSSAPKRITRSNPPTERESSEDTDLDANFTNSSEAVENREPDSPRATHDYISSAGEDTQTLDNEISDSFDSNDDGELEVRNSPLHLASMIGTNDPNLSNVGRGSSSTKGLDTTSEGSEIKELAIAKKNHKTKNIRKSSYELGENAVILSEELRYGSNLKMDMRLCSSFGVSQESLEVNLKENATLSPNDVELGNQEILFPEKSCSTGKCGTTDDVFESPRLIPERRKSQLYLVGIEEEESEESEADEDHSVVVKDSENINAERAEQADTPEDESTEADENEDDEMDENQSIEAGHDDNFQMKGDEEHSVDNEDAVKLYDNDDIEDDICENCEADNDGNGGVAGEEATEANKDNCDELIGKATSETENSDNDEDKINRHFDVENEEDVENHDNGILERWINSCEGPMDETVEVERDETIEFDDNRYSQARVEEDFTTNESTDSYDDKTKVVENDDNIEATGKGATEVETKKGIDVDSNRILEDSGLIFDVPISTPAETGNRDNIQLGGEGKLQATEIRKKEVAVDEDIEVQGNKITEAEDEENIEVDIGECFQVRGADKDITMDDGAEGICGHDTAASEQEVENDDSIEDDYKMNCQECEVQEKVVHDSLIIMAERPKCGPESEAEQEVVDLNESMEIDSNNTAGSENGDSKMSLQDEEFHNNQTSVADNDSNIDADYLNYSPAREVGWDTTDNDIEVNSNETAEAENGESISTIDKPIYKQEEHQNSEIIPSGDEFQTPFSDLTGVQEPRSKFGNEGVSAGSFPWNILKNPSIFSLRKAQQQQQQQQHTENRLKMQSEENRDMEVQEEEDEVQGVSTEFADY</sequence>
<feature type="region of interest" description="Disordered" evidence="2">
    <location>
        <begin position="1308"/>
        <end position="1356"/>
    </location>
</feature>
<organism evidence="3 4">
    <name type="scientific">Sclerotinia trifoliorum</name>
    <dbReference type="NCBI Taxonomy" id="28548"/>
    <lineage>
        <taxon>Eukaryota</taxon>
        <taxon>Fungi</taxon>
        <taxon>Dikarya</taxon>
        <taxon>Ascomycota</taxon>
        <taxon>Pezizomycotina</taxon>
        <taxon>Leotiomycetes</taxon>
        <taxon>Helotiales</taxon>
        <taxon>Sclerotiniaceae</taxon>
        <taxon>Sclerotinia</taxon>
    </lineage>
</organism>
<feature type="region of interest" description="Disordered" evidence="2">
    <location>
        <begin position="500"/>
        <end position="648"/>
    </location>
</feature>
<feature type="coiled-coil region" evidence="1">
    <location>
        <begin position="194"/>
        <end position="253"/>
    </location>
</feature>
<feature type="compositionally biased region" description="Polar residues" evidence="2">
    <location>
        <begin position="515"/>
        <end position="524"/>
    </location>
</feature>
<feature type="compositionally biased region" description="Basic and acidic residues" evidence="2">
    <location>
        <begin position="1323"/>
        <end position="1338"/>
    </location>
</feature>
<dbReference type="OrthoDB" id="303107at2759"/>
<keyword evidence="1" id="KW-0175">Coiled coil</keyword>
<proteinExistence type="predicted"/>
<feature type="region of interest" description="Disordered" evidence="2">
    <location>
        <begin position="1235"/>
        <end position="1295"/>
    </location>
</feature>
<comment type="caution">
    <text evidence="3">The sequence shown here is derived from an EMBL/GenBank/DDBJ whole genome shotgun (WGS) entry which is preliminary data.</text>
</comment>
<feature type="compositionally biased region" description="Low complexity" evidence="2">
    <location>
        <begin position="150"/>
        <end position="159"/>
    </location>
</feature>
<gene>
    <name evidence="3" type="ORF">SCLTRI_LOCUS3531</name>
</gene>
<evidence type="ECO:0000256" key="2">
    <source>
        <dbReference type="SAM" id="MobiDB-lite"/>
    </source>
</evidence>
<reference evidence="3" key="1">
    <citation type="submission" date="2020-10" db="EMBL/GenBank/DDBJ databases">
        <authorList>
            <person name="Kusch S."/>
        </authorList>
    </citation>
    <scope>NUCLEOTIDE SEQUENCE</scope>
    <source>
        <strain evidence="3">SwB9</strain>
    </source>
</reference>
<protein>
    <submittedName>
        <fullName evidence="3">B04f0f84-d757-4464-9571-82ab1f03401a</fullName>
    </submittedName>
</protein>
<evidence type="ECO:0000313" key="3">
    <source>
        <dbReference type="EMBL" id="CAD6443739.1"/>
    </source>
</evidence>
<feature type="compositionally biased region" description="Acidic residues" evidence="2">
    <location>
        <begin position="598"/>
        <end position="610"/>
    </location>
</feature>
<feature type="compositionally biased region" description="Acidic residues" evidence="2">
    <location>
        <begin position="770"/>
        <end position="781"/>
    </location>
</feature>
<evidence type="ECO:0000256" key="1">
    <source>
        <dbReference type="SAM" id="Coils"/>
    </source>
</evidence>
<feature type="compositionally biased region" description="Polar residues" evidence="2">
    <location>
        <begin position="624"/>
        <end position="648"/>
    </location>
</feature>
<dbReference type="Proteomes" id="UP000624404">
    <property type="component" value="Unassembled WGS sequence"/>
</dbReference>
<feature type="compositionally biased region" description="Basic and acidic residues" evidence="2">
    <location>
        <begin position="782"/>
        <end position="800"/>
    </location>
</feature>